<comment type="similarity">
    <text evidence="3">Belongs to the biopterin-dependent aromatic amino acid hydroxylase family.</text>
</comment>
<feature type="domain" description="Biopterin-dependent aromatic amino acid hydroxylase family profile" evidence="17">
    <location>
        <begin position="227"/>
        <end position="573"/>
    </location>
</feature>
<keyword evidence="6 16" id="KW-0479">Metal-binding</keyword>
<dbReference type="Pfam" id="PF01842">
    <property type="entry name" value="ACT"/>
    <property type="match status" value="1"/>
</dbReference>
<feature type="domain" description="ACT" evidence="18">
    <location>
        <begin position="145"/>
        <end position="220"/>
    </location>
</feature>
<dbReference type="EMBL" id="WIXP02000013">
    <property type="protein sequence ID" value="KAF6201187.1"/>
    <property type="molecule type" value="Genomic_DNA"/>
</dbReference>
<dbReference type="Proteomes" id="UP000466442">
    <property type="component" value="Unassembled WGS sequence"/>
</dbReference>
<evidence type="ECO:0000256" key="9">
    <source>
        <dbReference type="ARBA" id="ARBA00023033"/>
    </source>
</evidence>
<dbReference type="GO" id="GO:0042427">
    <property type="term" value="P:serotonin biosynthetic process"/>
    <property type="evidence" value="ECO:0007669"/>
    <property type="project" value="UniProtKB-KW"/>
</dbReference>
<comment type="catalytic activity">
    <reaction evidence="13">
        <text>(6R)-L-erythro-5,6,7,8-tetrahydrobiopterin + L-tryptophan + O2 = 5-hydroxy-L-tryptophan + (4aS,6R)-4a-hydroxy-L-erythro-5,6,7,8-tetrahydrobiopterin</text>
        <dbReference type="Rhea" id="RHEA:16709"/>
        <dbReference type="ChEBI" id="CHEBI:15379"/>
        <dbReference type="ChEBI" id="CHEBI:15642"/>
        <dbReference type="ChEBI" id="CHEBI:57912"/>
        <dbReference type="ChEBI" id="CHEBI:58266"/>
        <dbReference type="ChEBI" id="CHEBI:59560"/>
        <dbReference type="EC" id="1.14.16.4"/>
    </reaction>
</comment>
<dbReference type="InterPro" id="IPR002912">
    <property type="entry name" value="ACT_dom"/>
</dbReference>
<dbReference type="InterPro" id="IPR036951">
    <property type="entry name" value="ArAA_hydroxylase_sf"/>
</dbReference>
<feature type="binding site" evidence="16">
    <location>
        <position position="411"/>
    </location>
    <ligand>
        <name>Fe cation</name>
        <dbReference type="ChEBI" id="CHEBI:24875"/>
    </ligand>
</feature>
<evidence type="ECO:0000256" key="6">
    <source>
        <dbReference type="ARBA" id="ARBA00022723"/>
    </source>
</evidence>
<evidence type="ECO:0000259" key="18">
    <source>
        <dbReference type="PROSITE" id="PS51671"/>
    </source>
</evidence>
<dbReference type="GO" id="GO:0048066">
    <property type="term" value="P:developmental pigmentation"/>
    <property type="evidence" value="ECO:0007669"/>
    <property type="project" value="UniProtKB-ARBA"/>
</dbReference>
<dbReference type="GO" id="GO:0009072">
    <property type="term" value="P:aromatic amino acid metabolic process"/>
    <property type="evidence" value="ECO:0007669"/>
    <property type="project" value="InterPro"/>
</dbReference>
<dbReference type="SUPFAM" id="SSF56534">
    <property type="entry name" value="Aromatic aminoacid monoxygenases, catalytic and oligomerization domains"/>
    <property type="match status" value="1"/>
</dbReference>
<feature type="binding site" evidence="16">
    <location>
        <position position="451"/>
    </location>
    <ligand>
        <name>Fe cation</name>
        <dbReference type="ChEBI" id="CHEBI:24875"/>
    </ligand>
</feature>
<dbReference type="PROSITE" id="PS51410">
    <property type="entry name" value="BH4_AAA_HYDROXYL_2"/>
    <property type="match status" value="1"/>
</dbReference>
<dbReference type="AlphaFoldDB" id="A0A8S9WWT9"/>
<accession>A0A8S9WWT9</accession>
<dbReference type="CDD" id="cd03346">
    <property type="entry name" value="eu_TrpOH"/>
    <property type="match status" value="1"/>
</dbReference>
<evidence type="ECO:0000256" key="2">
    <source>
        <dbReference type="ARBA" id="ARBA00004783"/>
    </source>
</evidence>
<organism evidence="19 20">
    <name type="scientific">Apolygus lucorum</name>
    <name type="common">Small green plant bug</name>
    <name type="synonym">Lygocoris lucorum</name>
    <dbReference type="NCBI Taxonomy" id="248454"/>
    <lineage>
        <taxon>Eukaryota</taxon>
        <taxon>Metazoa</taxon>
        <taxon>Ecdysozoa</taxon>
        <taxon>Arthropoda</taxon>
        <taxon>Hexapoda</taxon>
        <taxon>Insecta</taxon>
        <taxon>Pterygota</taxon>
        <taxon>Neoptera</taxon>
        <taxon>Paraneoptera</taxon>
        <taxon>Hemiptera</taxon>
        <taxon>Heteroptera</taxon>
        <taxon>Panheteroptera</taxon>
        <taxon>Cimicomorpha</taxon>
        <taxon>Miridae</taxon>
        <taxon>Mirini</taxon>
        <taxon>Apolygus</taxon>
    </lineage>
</organism>
<keyword evidence="10" id="KW-0724">Serotonin biosynthesis</keyword>
<reference evidence="19" key="1">
    <citation type="journal article" date="2021" name="Mol. Ecol. Resour.">
        <title>Apolygus lucorum genome provides insights into omnivorousness and mesophyll feeding.</title>
        <authorList>
            <person name="Liu Y."/>
            <person name="Liu H."/>
            <person name="Wang H."/>
            <person name="Huang T."/>
            <person name="Liu B."/>
            <person name="Yang B."/>
            <person name="Yin L."/>
            <person name="Li B."/>
            <person name="Zhang Y."/>
            <person name="Zhang S."/>
            <person name="Jiang F."/>
            <person name="Zhang X."/>
            <person name="Ren Y."/>
            <person name="Wang B."/>
            <person name="Wang S."/>
            <person name="Lu Y."/>
            <person name="Wu K."/>
            <person name="Fan W."/>
            <person name="Wang G."/>
        </authorList>
    </citation>
    <scope>NUCLEOTIDE SEQUENCE</scope>
    <source>
        <strain evidence="19">12Hb</strain>
    </source>
</reference>
<evidence type="ECO:0000259" key="17">
    <source>
        <dbReference type="PROSITE" id="PS51410"/>
    </source>
</evidence>
<dbReference type="SUPFAM" id="SSF55021">
    <property type="entry name" value="ACT-like"/>
    <property type="match status" value="1"/>
</dbReference>
<feature type="binding site" evidence="15">
    <location>
        <position position="369"/>
    </location>
    <ligand>
        <name>L-tryptophan</name>
        <dbReference type="ChEBI" id="CHEBI:57912"/>
    </ligand>
</feature>
<dbReference type="InterPro" id="IPR005963">
    <property type="entry name" value="Trp_5_mOase"/>
</dbReference>
<evidence type="ECO:0000256" key="12">
    <source>
        <dbReference type="ARBA" id="ARBA00042662"/>
    </source>
</evidence>
<feature type="binding site" evidence="15">
    <location>
        <position position="470"/>
    </location>
    <ligand>
        <name>L-tryptophan</name>
        <dbReference type="ChEBI" id="CHEBI:57912"/>
    </ligand>
</feature>
<dbReference type="InterPro" id="IPR018301">
    <property type="entry name" value="ArAA_hydroxylase_Fe/CU_BS"/>
</dbReference>
<gene>
    <name evidence="19" type="ORF">GE061_005634</name>
</gene>
<evidence type="ECO:0000256" key="4">
    <source>
        <dbReference type="ARBA" id="ARBA00012002"/>
    </source>
</evidence>
<sequence>MMDEEDLNLYILWSRDNAAPLDLHEAGEHEAPMAMDPVAQPTTTSFGPDFAAVMGVMLESQQRSMSALIEGLLGTMTISFGKAISDLTNSIASSLKKKHLTSRMSGSGKSLLGLWLYRSGEKWSQNHSQKFKGKAVVEQAQGRNSVVFSLKNQVGGLARALQVFQDMGVNVVHIESRPSESRKSEYEILVEVECDNKKMEQVVTLLRRELSAINMAQCEDGDIPPYTPLSATASFDFEEIPWFPKRIQDLDKAQNVLMYGTELDADHPGFKDPVYRRRRETFSSIANSYKYGQPIPRVQYTPVEIKTWGTVFRELHKLYVKHACKEYLQNWPELVRYCGYREDNIPQLQDLNTYLKRKTGFQLRPVSGYLSPRDFLSGLAFRVFHCTQYIRHASDPYYTPEPDCCHELLGHMPLLANPSFAQFSQELGLTSLGASDDDVNKLATLYFFTVEFGLCKQDGELRVYGAGLLSSIAELQHAISAKEKVRKFDPEKTCYEECIITAFQNVYFYTDSFEEAKEMMRAYAKNIQRPFGVRYNPYTQSVEVLSNAQKIAALASELRGDLCIVSNALRQIDAREDTVENIAHMLQDGLDLGSEKRHELNG</sequence>
<proteinExistence type="inferred from homology"/>
<evidence type="ECO:0000313" key="20">
    <source>
        <dbReference type="Proteomes" id="UP000466442"/>
    </source>
</evidence>
<evidence type="ECO:0000256" key="8">
    <source>
        <dbReference type="ARBA" id="ARBA00023004"/>
    </source>
</evidence>
<dbReference type="InterPro" id="IPR041904">
    <property type="entry name" value="TrpOH_cat"/>
</dbReference>
<comment type="cofactor">
    <cofactor evidence="1 16">
        <name>Fe(2+)</name>
        <dbReference type="ChEBI" id="CHEBI:29033"/>
    </cofactor>
</comment>
<dbReference type="PANTHER" id="PTHR11473:SF16">
    <property type="entry name" value="TRYPTOPHAN 5-HYDROXYLASE 2"/>
    <property type="match status" value="1"/>
</dbReference>
<dbReference type="EC" id="1.14.16.4" evidence="4"/>
<feature type="binding site" evidence="15">
    <location>
        <position position="399"/>
    </location>
    <ligand>
        <name>L-tryptophan</name>
        <dbReference type="ChEBI" id="CHEBI:57912"/>
    </ligand>
</feature>
<evidence type="ECO:0000256" key="14">
    <source>
        <dbReference type="ARBA" id="ARBA00062416"/>
    </source>
</evidence>
<dbReference type="PANTHER" id="PTHR11473">
    <property type="entry name" value="AROMATIC AMINO ACID HYDROXYLASE"/>
    <property type="match status" value="1"/>
</dbReference>
<comment type="pathway">
    <text evidence="2">Aromatic compound metabolism; serotonin biosynthesis; serotonin from L-tryptophan: step 1/2.</text>
</comment>
<feature type="binding site" evidence="16">
    <location>
        <position position="406"/>
    </location>
    <ligand>
        <name>Fe cation</name>
        <dbReference type="ChEBI" id="CHEBI:24875"/>
    </ligand>
</feature>
<dbReference type="GO" id="GO:0043005">
    <property type="term" value="C:neuron projection"/>
    <property type="evidence" value="ECO:0007669"/>
    <property type="project" value="TreeGrafter"/>
</dbReference>
<dbReference type="NCBIfam" id="TIGR01270">
    <property type="entry name" value="Trp_5_monoox"/>
    <property type="match status" value="1"/>
</dbReference>
<dbReference type="InterPro" id="IPR045865">
    <property type="entry name" value="ACT-like_dom_sf"/>
</dbReference>
<dbReference type="PROSITE" id="PS51671">
    <property type="entry name" value="ACT"/>
    <property type="match status" value="1"/>
</dbReference>
<evidence type="ECO:0000256" key="10">
    <source>
        <dbReference type="ARBA" id="ARBA00023094"/>
    </source>
</evidence>
<keyword evidence="20" id="KW-1185">Reference proteome</keyword>
<dbReference type="InterPro" id="IPR001273">
    <property type="entry name" value="ArAA_hydroxylase"/>
</dbReference>
<feature type="binding site" evidence="15">
    <location>
        <position position="391"/>
    </location>
    <ligand>
        <name>L-tryptophan</name>
        <dbReference type="ChEBI" id="CHEBI:57912"/>
    </ligand>
</feature>
<feature type="binding site" evidence="15">
    <location>
        <position position="500"/>
    </location>
    <ligand>
        <name>L-tryptophan</name>
        <dbReference type="ChEBI" id="CHEBI:57912"/>
    </ligand>
</feature>
<dbReference type="FunFam" id="1.10.800.10:FF:000004">
    <property type="entry name" value="Tyrosine 3-monooxygenase"/>
    <property type="match status" value="1"/>
</dbReference>
<evidence type="ECO:0000313" key="19">
    <source>
        <dbReference type="EMBL" id="KAF6201187.1"/>
    </source>
</evidence>
<evidence type="ECO:0000256" key="7">
    <source>
        <dbReference type="ARBA" id="ARBA00023002"/>
    </source>
</evidence>
<keyword evidence="7" id="KW-0560">Oxidoreductase</keyword>
<dbReference type="PRINTS" id="PR00372">
    <property type="entry name" value="FYWHYDRXLASE"/>
</dbReference>
<protein>
    <recommendedName>
        <fullName evidence="11">Tryptophan 5-hydroxylase 2</fullName>
        <ecNumber evidence="4">1.14.16.4</ecNumber>
    </recommendedName>
    <alternativeName>
        <fullName evidence="12">Tryptophan 5-monooxygenase 2</fullName>
    </alternativeName>
</protein>
<keyword evidence="5" id="KW-0597">Phosphoprotein</keyword>
<dbReference type="OrthoDB" id="983542at2759"/>
<dbReference type="InterPro" id="IPR019774">
    <property type="entry name" value="Aromatic-AA_hydroxylase_C"/>
</dbReference>
<dbReference type="Pfam" id="PF00351">
    <property type="entry name" value="Biopterin_H"/>
    <property type="match status" value="1"/>
</dbReference>
<evidence type="ECO:0000256" key="11">
    <source>
        <dbReference type="ARBA" id="ARBA00040889"/>
    </source>
</evidence>
<comment type="caution">
    <text evidence="19">The sequence shown here is derived from an EMBL/GenBank/DDBJ whole genome shotgun (WGS) entry which is preliminary data.</text>
</comment>
<dbReference type="GO" id="GO:0042416">
    <property type="term" value="P:dopamine biosynthetic process"/>
    <property type="evidence" value="ECO:0007669"/>
    <property type="project" value="UniProtKB-ARBA"/>
</dbReference>
<dbReference type="GO" id="GO:0004510">
    <property type="term" value="F:tryptophan 5-monooxygenase activity"/>
    <property type="evidence" value="ECO:0007669"/>
    <property type="project" value="UniProtKB-EC"/>
</dbReference>
<dbReference type="PROSITE" id="PS00367">
    <property type="entry name" value="BH4_AAA_HYDROXYL_1"/>
    <property type="match status" value="1"/>
</dbReference>
<comment type="subunit">
    <text evidence="14">Interacts with DNAJC12.</text>
</comment>
<keyword evidence="8 16" id="KW-0408">Iron</keyword>
<name>A0A8S9WWT9_APOLU</name>
<evidence type="ECO:0000256" key="13">
    <source>
        <dbReference type="ARBA" id="ARBA00048860"/>
    </source>
</evidence>
<keyword evidence="9" id="KW-0503">Monooxygenase</keyword>
<dbReference type="GO" id="GO:0005506">
    <property type="term" value="F:iron ion binding"/>
    <property type="evidence" value="ECO:0007669"/>
    <property type="project" value="InterPro"/>
</dbReference>
<evidence type="ECO:0000256" key="1">
    <source>
        <dbReference type="ARBA" id="ARBA00001954"/>
    </source>
</evidence>
<evidence type="ECO:0000256" key="3">
    <source>
        <dbReference type="ARBA" id="ARBA00009712"/>
    </source>
</evidence>
<evidence type="ECO:0000256" key="16">
    <source>
        <dbReference type="PIRSR" id="PIRSR601273-2"/>
    </source>
</evidence>
<dbReference type="CDD" id="cd04929">
    <property type="entry name" value="ACT_TPH"/>
    <property type="match status" value="1"/>
</dbReference>
<dbReference type="InterPro" id="IPR036329">
    <property type="entry name" value="Aro-AA_hydroxylase_C_sf"/>
</dbReference>
<dbReference type="Gene3D" id="1.10.800.10">
    <property type="entry name" value="Aromatic amino acid hydroxylase"/>
    <property type="match status" value="1"/>
</dbReference>
<evidence type="ECO:0000256" key="15">
    <source>
        <dbReference type="PIRSR" id="PIRSR601273-1"/>
    </source>
</evidence>
<evidence type="ECO:0000256" key="5">
    <source>
        <dbReference type="ARBA" id="ARBA00022553"/>
    </source>
</evidence>